<accession>A0A895YMH0</accession>
<keyword evidence="1" id="KW-0808">Transferase</keyword>
<evidence type="ECO:0000313" key="5">
    <source>
        <dbReference type="Proteomes" id="UP000662857"/>
    </source>
</evidence>
<dbReference type="Proteomes" id="UP000662857">
    <property type="component" value="Chromosome"/>
</dbReference>
<protein>
    <submittedName>
        <fullName evidence="4">GNAT family N-acetyltransferase</fullName>
    </submittedName>
</protein>
<organism evidence="4 5">
    <name type="scientific">Natronosporangium hydrolyticum</name>
    <dbReference type="NCBI Taxonomy" id="2811111"/>
    <lineage>
        <taxon>Bacteria</taxon>
        <taxon>Bacillati</taxon>
        <taxon>Actinomycetota</taxon>
        <taxon>Actinomycetes</taxon>
        <taxon>Micromonosporales</taxon>
        <taxon>Micromonosporaceae</taxon>
        <taxon>Natronosporangium</taxon>
    </lineage>
</organism>
<dbReference type="AlphaFoldDB" id="A0A895YMH0"/>
<proteinExistence type="predicted"/>
<dbReference type="PANTHER" id="PTHR43877">
    <property type="entry name" value="AMINOALKYLPHOSPHONATE N-ACETYLTRANSFERASE-RELATED-RELATED"/>
    <property type="match status" value="1"/>
</dbReference>
<evidence type="ECO:0000259" key="3">
    <source>
        <dbReference type="PROSITE" id="PS51186"/>
    </source>
</evidence>
<dbReference type="CDD" id="cd04301">
    <property type="entry name" value="NAT_SF"/>
    <property type="match status" value="1"/>
</dbReference>
<feature type="domain" description="N-acetyltransferase" evidence="3">
    <location>
        <begin position="3"/>
        <end position="206"/>
    </location>
</feature>
<gene>
    <name evidence="4" type="ORF">JQS43_01585</name>
</gene>
<reference evidence="4" key="1">
    <citation type="submission" date="2021-02" db="EMBL/GenBank/DDBJ databases">
        <title>Natrosporangium hydrolyticum gen. nov., sp. nov, a haloalkaliphilic actinobacterium from a soda solonchak soil.</title>
        <authorList>
            <person name="Sorokin D.Y."/>
            <person name="Khijniak T.V."/>
            <person name="Zakharycheva A.P."/>
            <person name="Boueva O.V."/>
            <person name="Ariskina E.V."/>
            <person name="Hahnke R.L."/>
            <person name="Bunk B."/>
            <person name="Sproer C."/>
            <person name="Schumann P."/>
            <person name="Evtushenko L.I."/>
            <person name="Kublanov I.V."/>
        </authorList>
    </citation>
    <scope>NUCLEOTIDE SEQUENCE</scope>
    <source>
        <strain evidence="4">DSM 106523</strain>
    </source>
</reference>
<dbReference type="Gene3D" id="3.40.630.30">
    <property type="match status" value="1"/>
</dbReference>
<dbReference type="PANTHER" id="PTHR43877:SF8">
    <property type="entry name" value="N-ACETYLGLUTAMATE SYNTHASE-RELATED"/>
    <property type="match status" value="1"/>
</dbReference>
<dbReference type="SUPFAM" id="SSF55729">
    <property type="entry name" value="Acyl-CoA N-acyltransferases (Nat)"/>
    <property type="match status" value="2"/>
</dbReference>
<dbReference type="InterPro" id="IPR016181">
    <property type="entry name" value="Acyl_CoA_acyltransferase"/>
</dbReference>
<name>A0A895YMH0_9ACTN</name>
<dbReference type="GO" id="GO:0016747">
    <property type="term" value="F:acyltransferase activity, transferring groups other than amino-acyl groups"/>
    <property type="evidence" value="ECO:0007669"/>
    <property type="project" value="InterPro"/>
</dbReference>
<dbReference type="EMBL" id="CP070499">
    <property type="protein sequence ID" value="QSB15098.1"/>
    <property type="molecule type" value="Genomic_DNA"/>
</dbReference>
<keyword evidence="5" id="KW-1185">Reference proteome</keyword>
<dbReference type="PROSITE" id="PS51186">
    <property type="entry name" value="GNAT"/>
    <property type="match status" value="1"/>
</dbReference>
<evidence type="ECO:0000256" key="1">
    <source>
        <dbReference type="ARBA" id="ARBA00022679"/>
    </source>
</evidence>
<dbReference type="InterPro" id="IPR050832">
    <property type="entry name" value="Bact_Acetyltransf"/>
</dbReference>
<dbReference type="KEGG" id="nhy:JQS43_01585"/>
<keyword evidence="2" id="KW-0012">Acyltransferase</keyword>
<dbReference type="InterPro" id="IPR000182">
    <property type="entry name" value="GNAT_dom"/>
</dbReference>
<sequence>MQPEISPLDPADQPTVDAIQQLRVAVEAVTVPDFPPPCPVEFRASLTHQVSFHRTERYVARLDGVPAGYLTIGLPQRENQEGASVGLAVHPDHRRRGVGRALHAHLIQRLAELGRKRYYADTVASLPDGPERLVAGAEFATAMGAKAALPEVRRRLDLTTVPEQVWRELGASARSAAAGYQVVTWQDRTPDEYAADAGYLDGRLISDAPTGDLVLDAPVIDVSRLREKEAMLAAYQLRSYSAGAVHEQTGRLVALTTIGRQHNAPWHAWQWITLVDPEHRGHRLGALVKVANLQFALAHEPQLRVVDTWNAAVNEHMISINEAMGFRPVDRWVSWQQEV</sequence>
<evidence type="ECO:0000313" key="4">
    <source>
        <dbReference type="EMBL" id="QSB15098.1"/>
    </source>
</evidence>
<dbReference type="Pfam" id="PF00583">
    <property type="entry name" value="Acetyltransf_1"/>
    <property type="match status" value="1"/>
</dbReference>
<evidence type="ECO:0000256" key="2">
    <source>
        <dbReference type="ARBA" id="ARBA00023315"/>
    </source>
</evidence>
<dbReference type="RefSeq" id="WP_239677266.1">
    <property type="nucleotide sequence ID" value="NZ_CP070499.1"/>
</dbReference>